<evidence type="ECO:0000256" key="2">
    <source>
        <dbReference type="ARBA" id="ARBA00022692"/>
    </source>
</evidence>
<feature type="transmembrane region" description="Helical" evidence="5">
    <location>
        <begin position="20"/>
        <end position="40"/>
    </location>
</feature>
<keyword evidence="2 5" id="KW-0812">Transmembrane</keyword>
<organism evidence="6 7">
    <name type="scientific">Panagrellus redivivus</name>
    <name type="common">Microworm</name>
    <dbReference type="NCBI Taxonomy" id="6233"/>
    <lineage>
        <taxon>Eukaryota</taxon>
        <taxon>Metazoa</taxon>
        <taxon>Ecdysozoa</taxon>
        <taxon>Nematoda</taxon>
        <taxon>Chromadorea</taxon>
        <taxon>Rhabditida</taxon>
        <taxon>Tylenchina</taxon>
        <taxon>Panagrolaimomorpha</taxon>
        <taxon>Panagrolaimoidea</taxon>
        <taxon>Panagrolaimidae</taxon>
        <taxon>Panagrellus</taxon>
    </lineage>
</organism>
<evidence type="ECO:0000313" key="6">
    <source>
        <dbReference type="Proteomes" id="UP000492821"/>
    </source>
</evidence>
<feature type="transmembrane region" description="Helical" evidence="5">
    <location>
        <begin position="108"/>
        <end position="129"/>
    </location>
</feature>
<proteinExistence type="predicted"/>
<protein>
    <submittedName>
        <fullName evidence="7">Serpentine receptor class gamma</fullName>
    </submittedName>
</protein>
<keyword evidence="3 5" id="KW-1133">Transmembrane helix</keyword>
<dbReference type="AlphaFoldDB" id="A0A7E4VU23"/>
<reference evidence="7" key="2">
    <citation type="submission" date="2020-10" db="UniProtKB">
        <authorList>
            <consortium name="WormBaseParasite"/>
        </authorList>
    </citation>
    <scope>IDENTIFICATION</scope>
</reference>
<dbReference type="GO" id="GO:0016020">
    <property type="term" value="C:membrane"/>
    <property type="evidence" value="ECO:0007669"/>
    <property type="project" value="UniProtKB-SubCell"/>
</dbReference>
<sequence>MQVSLVVERICATVFYKTYAFWNCTTTIAVIALCWIWVILLGTEMVTLTGSVVVVMFVIGILGAIIIYVILIRINYTRYHNGLAKQTLDVRHQLFENVKSLYPIVSNLIIEIVFNIHTFICVYILLYVVKPSDDIVVYEIQDSIYNIIRAIILVVYCLPFLVFTESRQKTRFLRKIDNQELNGSNLYFQQFQKHW</sequence>
<keyword evidence="6" id="KW-1185">Reference proteome</keyword>
<evidence type="ECO:0000256" key="5">
    <source>
        <dbReference type="SAM" id="Phobius"/>
    </source>
</evidence>
<evidence type="ECO:0000256" key="1">
    <source>
        <dbReference type="ARBA" id="ARBA00004141"/>
    </source>
</evidence>
<feature type="transmembrane region" description="Helical" evidence="5">
    <location>
        <begin position="46"/>
        <end position="71"/>
    </location>
</feature>
<name>A0A7E4VU23_PANRE</name>
<evidence type="ECO:0000256" key="4">
    <source>
        <dbReference type="ARBA" id="ARBA00023136"/>
    </source>
</evidence>
<comment type="subcellular location">
    <subcellularLocation>
        <location evidence="1">Membrane</location>
        <topology evidence="1">Multi-pass membrane protein</topology>
    </subcellularLocation>
</comment>
<evidence type="ECO:0000313" key="7">
    <source>
        <dbReference type="WBParaSite" id="Pan_g3051.t1"/>
    </source>
</evidence>
<keyword evidence="4 5" id="KW-0472">Membrane</keyword>
<dbReference type="InterPro" id="IPR019408">
    <property type="entry name" value="7TM_GPCR_serpentine_rcpt_Srab"/>
</dbReference>
<evidence type="ECO:0000256" key="3">
    <source>
        <dbReference type="ARBA" id="ARBA00022989"/>
    </source>
</evidence>
<reference evidence="6" key="1">
    <citation type="journal article" date="2013" name="Genetics">
        <title>The draft genome and transcriptome of Panagrellus redivivus are shaped by the harsh demands of a free-living lifestyle.</title>
        <authorList>
            <person name="Srinivasan J."/>
            <person name="Dillman A.R."/>
            <person name="Macchietto M.G."/>
            <person name="Heikkinen L."/>
            <person name="Lakso M."/>
            <person name="Fracchia K.M."/>
            <person name="Antoshechkin I."/>
            <person name="Mortazavi A."/>
            <person name="Wong G."/>
            <person name="Sternberg P.W."/>
        </authorList>
    </citation>
    <scope>NUCLEOTIDE SEQUENCE [LARGE SCALE GENOMIC DNA]</scope>
    <source>
        <strain evidence="6">MT8872</strain>
    </source>
</reference>
<feature type="transmembrane region" description="Helical" evidence="5">
    <location>
        <begin position="144"/>
        <end position="164"/>
    </location>
</feature>
<dbReference type="Proteomes" id="UP000492821">
    <property type="component" value="Unassembled WGS sequence"/>
</dbReference>
<dbReference type="Pfam" id="PF10292">
    <property type="entry name" value="7TM_GPCR_Srab"/>
    <property type="match status" value="1"/>
</dbReference>
<accession>A0A7E4VU23</accession>
<dbReference type="WBParaSite" id="Pan_g3051.t1">
    <property type="protein sequence ID" value="Pan_g3051.t1"/>
    <property type="gene ID" value="Pan_g3051"/>
</dbReference>